<reference evidence="1" key="1">
    <citation type="submission" date="2024-02" db="EMBL/GenBank/DDBJ databases">
        <title>Metagenome Assembled Genome of Zalaria obscura JY119.</title>
        <authorList>
            <person name="Vighnesh L."/>
            <person name="Jagadeeshwari U."/>
            <person name="Venkata Ramana C."/>
            <person name="Sasikala C."/>
        </authorList>
    </citation>
    <scope>NUCLEOTIDE SEQUENCE</scope>
    <source>
        <strain evidence="1">JY119</strain>
    </source>
</reference>
<name>A0ACC3S378_9PEZI</name>
<evidence type="ECO:0000313" key="1">
    <source>
        <dbReference type="EMBL" id="KAK8194128.1"/>
    </source>
</evidence>
<comment type="caution">
    <text evidence="1">The sequence shown here is derived from an EMBL/GenBank/DDBJ whole genome shotgun (WGS) entry which is preliminary data.</text>
</comment>
<proteinExistence type="predicted"/>
<evidence type="ECO:0000313" key="2">
    <source>
        <dbReference type="Proteomes" id="UP001320706"/>
    </source>
</evidence>
<organism evidence="1 2">
    <name type="scientific">Zalaria obscura</name>
    <dbReference type="NCBI Taxonomy" id="2024903"/>
    <lineage>
        <taxon>Eukaryota</taxon>
        <taxon>Fungi</taxon>
        <taxon>Dikarya</taxon>
        <taxon>Ascomycota</taxon>
        <taxon>Pezizomycotina</taxon>
        <taxon>Dothideomycetes</taxon>
        <taxon>Dothideomycetidae</taxon>
        <taxon>Dothideales</taxon>
        <taxon>Zalariaceae</taxon>
        <taxon>Zalaria</taxon>
    </lineage>
</organism>
<dbReference type="Proteomes" id="UP001320706">
    <property type="component" value="Unassembled WGS sequence"/>
</dbReference>
<accession>A0ACC3S378</accession>
<gene>
    <name evidence="1" type="ORF">M8818_007315</name>
</gene>
<dbReference type="EMBL" id="JAMKPW020000043">
    <property type="protein sequence ID" value="KAK8194128.1"/>
    <property type="molecule type" value="Genomic_DNA"/>
</dbReference>
<keyword evidence="2" id="KW-1185">Reference proteome</keyword>
<sequence>MSEFTSFLPPPGAAVANYDRSLPSSEQAREVPHVFCDAMSVREEVFVEEQGVPLSNEFDTDDPRSYHWVAYASVGTTDNAPSTEAENSERLRGSDSSQHGTVIENAKEQARRKGSTAERVAIGCIRLVPPPHPPHPEPGAHMKIDNADGVPPDAEEGKHSTSFHDGKEPYIKLGRLAALKPYRGLGLSSLLINAALSFAAANAQSILPPISPTATEQLKLELGAEVDAHNTWKGLVLVHAQVAVEKVWARHGFVRDESMGVWDEEGIDHVGMWKRVEVSHENRRSSVS</sequence>
<protein>
    <submittedName>
        <fullName evidence="1">Uncharacterized protein</fullName>
    </submittedName>
</protein>